<reference evidence="2 3" key="1">
    <citation type="submission" date="2020-10" db="EMBL/GenBank/DDBJ databases">
        <title>Complete genome sequence of Corynebacterium massiliense DSM 45435, type strain of Corynebacterium massiliense.</title>
        <authorList>
            <person name="Busche T."/>
            <person name="Kalinowski J."/>
            <person name="Ruckert C."/>
        </authorList>
    </citation>
    <scope>NUCLEOTIDE SEQUENCE [LARGE SCALE GENOMIC DNA]</scope>
    <source>
        <strain evidence="2 3">DSM 45435</strain>
    </source>
</reference>
<feature type="transmembrane region" description="Helical" evidence="1">
    <location>
        <begin position="15"/>
        <end position="36"/>
    </location>
</feature>
<sequence length="105" mass="11664">MTEWLAASPDGWVDWVYILVGLVLTLAFVEVAVALSRRALLCFGVRPAWLTSVLALLLGLFLYLWLLPQILSPASARVVAVVLTALNAVELWREHRREANPPQGE</sequence>
<organism evidence="2 3">
    <name type="scientific">Corynebacterium massiliense DSM 45435</name>
    <dbReference type="NCBI Taxonomy" id="1121364"/>
    <lineage>
        <taxon>Bacteria</taxon>
        <taxon>Bacillati</taxon>
        <taxon>Actinomycetota</taxon>
        <taxon>Actinomycetes</taxon>
        <taxon>Mycobacteriales</taxon>
        <taxon>Corynebacteriaceae</taxon>
        <taxon>Corynebacterium</taxon>
    </lineage>
</organism>
<keyword evidence="1" id="KW-1133">Transmembrane helix</keyword>
<dbReference type="RefSeq" id="WP_022863762.1">
    <property type="nucleotide sequence ID" value="NZ_ATVG01000017.1"/>
</dbReference>
<evidence type="ECO:0008006" key="4">
    <source>
        <dbReference type="Google" id="ProtNLM"/>
    </source>
</evidence>
<accession>A0ABY7U804</accession>
<evidence type="ECO:0000313" key="3">
    <source>
        <dbReference type="Proteomes" id="UP001220064"/>
    </source>
</evidence>
<keyword evidence="3" id="KW-1185">Reference proteome</keyword>
<feature type="transmembrane region" description="Helical" evidence="1">
    <location>
        <begin position="48"/>
        <end position="68"/>
    </location>
</feature>
<dbReference type="Proteomes" id="UP001220064">
    <property type="component" value="Chromosome"/>
</dbReference>
<evidence type="ECO:0000313" key="2">
    <source>
        <dbReference type="EMBL" id="WCZ31622.1"/>
    </source>
</evidence>
<dbReference type="EMBL" id="CP063189">
    <property type="protein sequence ID" value="WCZ31622.1"/>
    <property type="molecule type" value="Genomic_DNA"/>
</dbReference>
<keyword evidence="1" id="KW-0812">Transmembrane</keyword>
<proteinExistence type="predicted"/>
<evidence type="ECO:0000256" key="1">
    <source>
        <dbReference type="SAM" id="Phobius"/>
    </source>
</evidence>
<protein>
    <recommendedName>
        <fullName evidence="4">DUF2568 domain-containing protein</fullName>
    </recommendedName>
</protein>
<gene>
    <name evidence="2" type="ORF">CMASS_00785</name>
</gene>
<name>A0ABY7U804_9CORY</name>
<keyword evidence="1" id="KW-0472">Membrane</keyword>